<evidence type="ECO:0000313" key="2">
    <source>
        <dbReference type="Proteomes" id="UP000054485"/>
    </source>
</evidence>
<dbReference type="InParanoid" id="A0A0D0AWL4"/>
<dbReference type="EMBL" id="KN835374">
    <property type="protein sequence ID" value="KIK38777.1"/>
    <property type="molecule type" value="Genomic_DNA"/>
</dbReference>
<proteinExistence type="predicted"/>
<gene>
    <name evidence="1" type="ORF">CY34DRAFT_371351</name>
</gene>
<accession>A0A0D0AWL4</accession>
<evidence type="ECO:0000313" key="1">
    <source>
        <dbReference type="EMBL" id="KIK38777.1"/>
    </source>
</evidence>
<reference evidence="1 2" key="1">
    <citation type="submission" date="2014-04" db="EMBL/GenBank/DDBJ databases">
        <authorList>
            <consortium name="DOE Joint Genome Institute"/>
            <person name="Kuo A."/>
            <person name="Ruytinx J."/>
            <person name="Rineau F."/>
            <person name="Colpaert J."/>
            <person name="Kohler A."/>
            <person name="Nagy L.G."/>
            <person name="Floudas D."/>
            <person name="Copeland A."/>
            <person name="Barry K.W."/>
            <person name="Cichocki N."/>
            <person name="Veneault-Fourrey C."/>
            <person name="LaButti K."/>
            <person name="Lindquist E.A."/>
            <person name="Lipzen A."/>
            <person name="Lundell T."/>
            <person name="Morin E."/>
            <person name="Murat C."/>
            <person name="Sun H."/>
            <person name="Tunlid A."/>
            <person name="Henrissat B."/>
            <person name="Grigoriev I.V."/>
            <person name="Hibbett D.S."/>
            <person name="Martin F."/>
            <person name="Nordberg H.P."/>
            <person name="Cantor M.N."/>
            <person name="Hua S.X."/>
        </authorList>
    </citation>
    <scope>NUCLEOTIDE SEQUENCE [LARGE SCALE GENOMIC DNA]</scope>
    <source>
        <strain evidence="1 2">UH-Slu-Lm8-n1</strain>
    </source>
</reference>
<keyword evidence="2" id="KW-1185">Reference proteome</keyword>
<organism evidence="1 2">
    <name type="scientific">Suillus luteus UH-Slu-Lm8-n1</name>
    <dbReference type="NCBI Taxonomy" id="930992"/>
    <lineage>
        <taxon>Eukaryota</taxon>
        <taxon>Fungi</taxon>
        <taxon>Dikarya</taxon>
        <taxon>Basidiomycota</taxon>
        <taxon>Agaricomycotina</taxon>
        <taxon>Agaricomycetes</taxon>
        <taxon>Agaricomycetidae</taxon>
        <taxon>Boletales</taxon>
        <taxon>Suillineae</taxon>
        <taxon>Suillaceae</taxon>
        <taxon>Suillus</taxon>
    </lineage>
</organism>
<protein>
    <submittedName>
        <fullName evidence="1">Uncharacterized protein</fullName>
    </submittedName>
</protein>
<dbReference type="AlphaFoldDB" id="A0A0D0AWL4"/>
<dbReference type="Proteomes" id="UP000054485">
    <property type="component" value="Unassembled WGS sequence"/>
</dbReference>
<sequence length="110" mass="12476">MIVSDSSSGESAKHDVCYPALDEDEPLVANAFCTMRSNLRQHSFCADVLLISSKILRPRLFRDVVKLLFEYRSLGSRRVLDFFSSSIDKFLLSGSMTFHDFPDTPKSTYT</sequence>
<name>A0A0D0AWL4_9AGAM</name>
<reference evidence="2" key="2">
    <citation type="submission" date="2015-01" db="EMBL/GenBank/DDBJ databases">
        <title>Evolutionary Origins and Diversification of the Mycorrhizal Mutualists.</title>
        <authorList>
            <consortium name="DOE Joint Genome Institute"/>
            <consortium name="Mycorrhizal Genomics Consortium"/>
            <person name="Kohler A."/>
            <person name="Kuo A."/>
            <person name="Nagy L.G."/>
            <person name="Floudas D."/>
            <person name="Copeland A."/>
            <person name="Barry K.W."/>
            <person name="Cichocki N."/>
            <person name="Veneault-Fourrey C."/>
            <person name="LaButti K."/>
            <person name="Lindquist E.A."/>
            <person name="Lipzen A."/>
            <person name="Lundell T."/>
            <person name="Morin E."/>
            <person name="Murat C."/>
            <person name="Riley R."/>
            <person name="Ohm R."/>
            <person name="Sun H."/>
            <person name="Tunlid A."/>
            <person name="Henrissat B."/>
            <person name="Grigoriev I.V."/>
            <person name="Hibbett D.S."/>
            <person name="Martin F."/>
        </authorList>
    </citation>
    <scope>NUCLEOTIDE SEQUENCE [LARGE SCALE GENOMIC DNA]</scope>
    <source>
        <strain evidence="2">UH-Slu-Lm8-n1</strain>
    </source>
</reference>
<dbReference type="HOGENOM" id="CLU_2172746_0_0_1"/>